<gene>
    <name evidence="2" type="ORF">METZ01_LOCUS76585</name>
</gene>
<dbReference type="PANTHER" id="PTHR47572">
    <property type="entry name" value="LIPOPROTEIN-RELATED"/>
    <property type="match status" value="1"/>
</dbReference>
<dbReference type="PANTHER" id="PTHR47572:SF5">
    <property type="entry name" value="BLR2277 PROTEIN"/>
    <property type="match status" value="1"/>
</dbReference>
<evidence type="ECO:0000313" key="2">
    <source>
        <dbReference type="EMBL" id="SVA23731.1"/>
    </source>
</evidence>
<dbReference type="AlphaFoldDB" id="A0A381U7N5"/>
<evidence type="ECO:0000259" key="1">
    <source>
        <dbReference type="Pfam" id="PF08450"/>
    </source>
</evidence>
<sequence>MSKSFSPILDVHRDVSYCVGGFGEGLDHPECVAWGCDGYAYAGGEAGQIYRIDIESGVFEQFAETPGFVGGICQDGSRNLYVCSSGSVFRITPRGFVEVYSSGSESVDMITPNYPVFGPDGSLYVSDSGEWGQDNGRIFRVSPMGKTEVWSEEVKTFPNGLAISPEGDFLYVAVSLNKPRIERISIEPDGSSGNVEGVTFVPKSVPDGLAFDNRGNLYISCYRPDRIYRLTATCDLEILADDLEGTLMAAPTNIAFCGNDRKDFLSANLGRWHISRYDLSEIDNPEGAALNYPALMI</sequence>
<dbReference type="InterPro" id="IPR013658">
    <property type="entry name" value="SGL"/>
</dbReference>
<feature type="domain" description="SMP-30/Gluconolactonase/LRE-like region" evidence="1">
    <location>
        <begin position="46"/>
        <end position="263"/>
    </location>
</feature>
<dbReference type="InterPro" id="IPR051262">
    <property type="entry name" value="SMP-30/CGR1_Lactonase"/>
</dbReference>
<dbReference type="SUPFAM" id="SSF63829">
    <property type="entry name" value="Calcium-dependent phosphotriesterase"/>
    <property type="match status" value="1"/>
</dbReference>
<reference evidence="2" key="1">
    <citation type="submission" date="2018-05" db="EMBL/GenBank/DDBJ databases">
        <authorList>
            <person name="Lanie J.A."/>
            <person name="Ng W.-L."/>
            <person name="Kazmierczak K.M."/>
            <person name="Andrzejewski T.M."/>
            <person name="Davidsen T.M."/>
            <person name="Wayne K.J."/>
            <person name="Tettelin H."/>
            <person name="Glass J.I."/>
            <person name="Rusch D."/>
            <person name="Podicherti R."/>
            <person name="Tsui H.-C.T."/>
            <person name="Winkler M.E."/>
        </authorList>
    </citation>
    <scope>NUCLEOTIDE SEQUENCE</scope>
</reference>
<dbReference type="EMBL" id="UINC01005816">
    <property type="protein sequence ID" value="SVA23731.1"/>
    <property type="molecule type" value="Genomic_DNA"/>
</dbReference>
<dbReference type="Gene3D" id="2.120.10.30">
    <property type="entry name" value="TolB, C-terminal domain"/>
    <property type="match status" value="1"/>
</dbReference>
<accession>A0A381U7N5</accession>
<name>A0A381U7N5_9ZZZZ</name>
<dbReference type="Pfam" id="PF08450">
    <property type="entry name" value="SGL"/>
    <property type="match status" value="1"/>
</dbReference>
<dbReference type="InterPro" id="IPR011042">
    <property type="entry name" value="6-blade_b-propeller_TolB-like"/>
</dbReference>
<proteinExistence type="predicted"/>
<protein>
    <recommendedName>
        <fullName evidence="1">SMP-30/Gluconolactonase/LRE-like region domain-containing protein</fullName>
    </recommendedName>
</protein>
<organism evidence="2">
    <name type="scientific">marine metagenome</name>
    <dbReference type="NCBI Taxonomy" id="408172"/>
    <lineage>
        <taxon>unclassified sequences</taxon>
        <taxon>metagenomes</taxon>
        <taxon>ecological metagenomes</taxon>
    </lineage>
</organism>